<organism evidence="1 2">
    <name type="scientific">Brunnivagina elsteri CCALA 953</name>
    <dbReference type="NCBI Taxonomy" id="987040"/>
    <lineage>
        <taxon>Bacteria</taxon>
        <taxon>Bacillati</taxon>
        <taxon>Cyanobacteriota</taxon>
        <taxon>Cyanophyceae</taxon>
        <taxon>Nostocales</taxon>
        <taxon>Calotrichaceae</taxon>
        <taxon>Brunnivagina</taxon>
    </lineage>
</organism>
<evidence type="ECO:0000313" key="1">
    <source>
        <dbReference type="EMBL" id="PAX54139.1"/>
    </source>
</evidence>
<dbReference type="OrthoDB" id="977566at2"/>
<evidence type="ECO:0008006" key="3">
    <source>
        <dbReference type="Google" id="ProtNLM"/>
    </source>
</evidence>
<dbReference type="AlphaFoldDB" id="A0A2A2TIV5"/>
<gene>
    <name evidence="1" type="ORF">CK510_12690</name>
</gene>
<name>A0A2A2TIV5_9CYAN</name>
<reference evidence="1 2" key="1">
    <citation type="submission" date="2017-08" db="EMBL/GenBank/DDBJ databases">
        <title>Draft genome sequence of filamentous cyanobacterium Calothrix elsteri CCALA 953.</title>
        <authorList>
            <person name="Gagunashvili A.N."/>
            <person name="Elster J."/>
            <person name="Andresson O.S."/>
        </authorList>
    </citation>
    <scope>NUCLEOTIDE SEQUENCE [LARGE SCALE GENOMIC DNA]</scope>
    <source>
        <strain evidence="1 2">CCALA 953</strain>
    </source>
</reference>
<accession>A0A2A2TIV5</accession>
<dbReference type="EMBL" id="NTFS01000121">
    <property type="protein sequence ID" value="PAX54139.1"/>
    <property type="molecule type" value="Genomic_DNA"/>
</dbReference>
<proteinExistence type="predicted"/>
<comment type="caution">
    <text evidence="1">The sequence shown here is derived from an EMBL/GenBank/DDBJ whole genome shotgun (WGS) entry which is preliminary data.</text>
</comment>
<keyword evidence="2" id="KW-1185">Reference proteome</keyword>
<protein>
    <recommendedName>
        <fullName evidence="3">Tetratricopeptide repeat protein</fullName>
    </recommendedName>
</protein>
<sequence>MQLHQEINDLRKAGKLEEAYTRGKELVNEYPEDQYIKSSFGWVLYEQVKNLVEIAQESQGTQANQSASQLRDILREYYKLNLPRPDLLF</sequence>
<dbReference type="Proteomes" id="UP000218238">
    <property type="component" value="Unassembled WGS sequence"/>
</dbReference>
<evidence type="ECO:0000313" key="2">
    <source>
        <dbReference type="Proteomes" id="UP000218238"/>
    </source>
</evidence>
<dbReference type="RefSeq" id="WP_095722052.1">
    <property type="nucleotide sequence ID" value="NZ_NTFS01000121.1"/>
</dbReference>